<keyword evidence="2" id="KW-1185">Reference proteome</keyword>
<organism evidence="1 2">
    <name type="scientific">Triplophysa tibetana</name>
    <dbReference type="NCBI Taxonomy" id="1572043"/>
    <lineage>
        <taxon>Eukaryota</taxon>
        <taxon>Metazoa</taxon>
        <taxon>Chordata</taxon>
        <taxon>Craniata</taxon>
        <taxon>Vertebrata</taxon>
        <taxon>Euteleostomi</taxon>
        <taxon>Actinopterygii</taxon>
        <taxon>Neopterygii</taxon>
        <taxon>Teleostei</taxon>
        <taxon>Ostariophysi</taxon>
        <taxon>Cypriniformes</taxon>
        <taxon>Nemacheilidae</taxon>
        <taxon>Triplophysa</taxon>
    </lineage>
</organism>
<proteinExistence type="predicted"/>
<sequence length="174" mass="19193">MTAKACEPRSRTKSHSPSILLSDPDIKLLWPSRKLPLRSPSLSTGVSVASGAASARMHVIKMGLKESERLGHQLAIACSVWQQTAGDSAHMWTSHQCQRKDESGGQRSGPLQTYLSASLYNALASVLRKSREFQNACQERLARLSLDLRLVLPWVLPRVPIKGREEEILISPSV</sequence>
<dbReference type="EMBL" id="SOYY01000022">
    <property type="protein sequence ID" value="KAA0704965.1"/>
    <property type="molecule type" value="Genomic_DNA"/>
</dbReference>
<accession>A0A5A9N716</accession>
<dbReference type="AlphaFoldDB" id="A0A5A9N716"/>
<comment type="caution">
    <text evidence="1">The sequence shown here is derived from an EMBL/GenBank/DDBJ whole genome shotgun (WGS) entry which is preliminary data.</text>
</comment>
<protein>
    <submittedName>
        <fullName evidence="1">Uncharacterized protein</fullName>
    </submittedName>
</protein>
<dbReference type="Proteomes" id="UP000324632">
    <property type="component" value="Chromosome 22"/>
</dbReference>
<evidence type="ECO:0000313" key="2">
    <source>
        <dbReference type="Proteomes" id="UP000324632"/>
    </source>
</evidence>
<gene>
    <name evidence="1" type="ORF">E1301_Tti000720</name>
</gene>
<reference evidence="1 2" key="1">
    <citation type="journal article" date="2019" name="Mol. Ecol. Resour.">
        <title>Chromosome-level genome assembly of Triplophysa tibetana, a fish adapted to the harsh high-altitude environment of the Tibetan Plateau.</title>
        <authorList>
            <person name="Yang X."/>
            <person name="Liu H."/>
            <person name="Ma Z."/>
            <person name="Zou Y."/>
            <person name="Zou M."/>
            <person name="Mao Y."/>
            <person name="Li X."/>
            <person name="Wang H."/>
            <person name="Chen T."/>
            <person name="Wang W."/>
            <person name="Yang R."/>
        </authorList>
    </citation>
    <scope>NUCLEOTIDE SEQUENCE [LARGE SCALE GENOMIC DNA]</scope>
    <source>
        <strain evidence="1">TTIB1903HZAU</strain>
        <tissue evidence="1">Muscle</tissue>
    </source>
</reference>
<evidence type="ECO:0000313" key="1">
    <source>
        <dbReference type="EMBL" id="KAA0704965.1"/>
    </source>
</evidence>
<name>A0A5A9N716_9TELE</name>